<evidence type="ECO:0000313" key="3">
    <source>
        <dbReference type="EMBL" id="OWM85370.1"/>
    </source>
</evidence>
<dbReference type="PANTHER" id="PTHR35701">
    <property type="entry name" value="OS11G0148400 PROTEIN"/>
    <property type="match status" value="1"/>
</dbReference>
<evidence type="ECO:0000313" key="4">
    <source>
        <dbReference type="EMBL" id="PKI74075.1"/>
    </source>
</evidence>
<dbReference type="Proteomes" id="UP000233551">
    <property type="component" value="Unassembled WGS sequence"/>
</dbReference>
<keyword evidence="6" id="KW-1185">Reference proteome</keyword>
<dbReference type="Proteomes" id="UP000197138">
    <property type="component" value="Unassembled WGS sequence"/>
</dbReference>
<evidence type="ECO:0000313" key="6">
    <source>
        <dbReference type="Proteomes" id="UP000233551"/>
    </source>
</evidence>
<gene>
    <name evidence="3" type="ORF">CDL15_Pgr018994</name>
    <name evidence="4" type="ORF">CRG98_005553</name>
</gene>
<evidence type="ECO:0000313" key="5">
    <source>
        <dbReference type="Proteomes" id="UP000197138"/>
    </source>
</evidence>
<accession>A0A218XKR6</accession>
<feature type="region of interest" description="Disordered" evidence="1">
    <location>
        <begin position="46"/>
        <end position="151"/>
    </location>
</feature>
<protein>
    <recommendedName>
        <fullName evidence="2">Synergin gamma C-terminal domain-containing protein</fullName>
    </recommendedName>
</protein>
<organism evidence="3 5">
    <name type="scientific">Punica granatum</name>
    <name type="common">Pomegranate</name>
    <dbReference type="NCBI Taxonomy" id="22663"/>
    <lineage>
        <taxon>Eukaryota</taxon>
        <taxon>Viridiplantae</taxon>
        <taxon>Streptophyta</taxon>
        <taxon>Embryophyta</taxon>
        <taxon>Tracheophyta</taxon>
        <taxon>Spermatophyta</taxon>
        <taxon>Magnoliopsida</taxon>
        <taxon>eudicotyledons</taxon>
        <taxon>Gunneridae</taxon>
        <taxon>Pentapetalae</taxon>
        <taxon>rosids</taxon>
        <taxon>malvids</taxon>
        <taxon>Myrtales</taxon>
        <taxon>Lythraceae</taxon>
        <taxon>Punica</taxon>
    </lineage>
</organism>
<feature type="compositionally biased region" description="Acidic residues" evidence="1">
    <location>
        <begin position="109"/>
        <end position="120"/>
    </location>
</feature>
<dbReference type="OrthoDB" id="765227at2759"/>
<evidence type="ECO:0000259" key="2">
    <source>
        <dbReference type="Pfam" id="PF25999"/>
    </source>
</evidence>
<comment type="caution">
    <text evidence="3">The sequence shown here is derived from an EMBL/GenBank/DDBJ whole genome shotgun (WGS) entry which is preliminary data.</text>
</comment>
<dbReference type="InterPro" id="IPR059024">
    <property type="entry name" value="SYNRG_C"/>
</dbReference>
<sequence>MADIAEEEDDEGFGEFKFVPTTAAVSPNPAAASNGLADDYWSDFLSFNGSPRVESNPKPPPTQNSVEPFDFFGDRATAQRSAEATSTGTVPEKPKWVKPSGAIPLSLFGEEEEKEEEEEAGSGAVGASLNSATGLSNDSNGDPAKGAPNLGSAVGLNGFIVTLYNQNQHSGAPANESGLNLTSNGGILQELDAGIGSQAELNPKPILNGVDFNMSNGNGEKDEEDEWEFRAADAETRVKGENLNGDQRKGESGSDLNFNNFFPSWNGFSSDVNGFTSKPNGVELGTNGFNLTGNEKQENADDDFGWEFKGAEMENNNKEGNLKVEGSTRELFEEVELSFEFGNVVPEPTGVIVATDKNSQFFGLDFAYDLNPKPESQLNILSDSNLISNGKDVKNDSESNPTFRSFVSDEDAWEFKEATSEINPRSQGEPVVVNNATKVTSVSATNSVLQSGSNGEEDPKVVNGFFSNPINANVESNDDFWGFKDASSDSNLKLERNEESHVNGKEAFPLATVGDGKLENDGSLIYPDLTTRKSPNDSNMRRQPSNLSINDLIANLYNQATPIASVPDVQVSVEIGFVTSKAKLEEEPENEIDDFDDSWDFKAAETEKKDETSFNLVQQLSGTGLDSNQSGQVSSLLHSDGILDGSSWGFKDASSRLRYEDEGSVPSLVDPCQKFSAGLEIDDLLDFYSKLKDELCFTALSHLHRMKEAQNGLAGLPSDDSTLKDENREIQELYNALNPDDKISEVTSIDLPPRVPHLKGFLPVLDEKLQALEAEYQLSRKLSSADEDPQSLIELLRHVSLMLRILRWGTVEQQYCYVTAWSKLISLCSQELKHGALLWKQALEKDVQGHLLSKSDGKKYIIALGEIYRAVGVLGASIKLYKPWLLPSSADFSATSVLLNECSLLWSSSGFEEALRSMSDPLEFTYEGSVATLLDSIKVIHGLDEYAFQTYNFAGEEQLCRISLLSTELVGDMKMIEWNGEEYFLKLANLWANLASCNPPDLPRMEIS</sequence>
<reference evidence="5" key="1">
    <citation type="journal article" date="2017" name="Plant J.">
        <title>The pomegranate (Punica granatum L.) genome and the genomics of punicalagin biosynthesis.</title>
        <authorList>
            <person name="Qin G."/>
            <person name="Xu C."/>
            <person name="Ming R."/>
            <person name="Tang H."/>
            <person name="Guyot R."/>
            <person name="Kramer E.M."/>
            <person name="Hu Y."/>
            <person name="Yi X."/>
            <person name="Qi Y."/>
            <person name="Xu X."/>
            <person name="Gao Z."/>
            <person name="Pan H."/>
            <person name="Jian J."/>
            <person name="Tian Y."/>
            <person name="Yue Z."/>
            <person name="Xu Y."/>
        </authorList>
    </citation>
    <scope>NUCLEOTIDE SEQUENCE [LARGE SCALE GENOMIC DNA]</scope>
    <source>
        <strain evidence="5">cv. Dabenzi</strain>
    </source>
</reference>
<name>A0A218XKR6_PUNGR</name>
<reference evidence="3" key="2">
    <citation type="submission" date="2017-06" db="EMBL/GenBank/DDBJ databases">
        <title>The pomegranate genome and the genomics of punicalagin biosynthesis.</title>
        <authorList>
            <person name="Xu C."/>
        </authorList>
    </citation>
    <scope>NUCLEOTIDE SEQUENCE [LARGE SCALE GENOMIC DNA]</scope>
    <source>
        <tissue evidence="3">Fresh leaf</tissue>
    </source>
</reference>
<feature type="domain" description="Synergin gamma C-terminal" evidence="2">
    <location>
        <begin position="811"/>
        <end position="1002"/>
    </location>
</feature>
<feature type="compositionally biased region" description="Polar residues" evidence="1">
    <location>
        <begin position="78"/>
        <end position="89"/>
    </location>
</feature>
<dbReference type="GeneID" id="116209946"/>
<dbReference type="STRING" id="22663.A0A218XKR6"/>
<dbReference type="EMBL" id="MTKT01001276">
    <property type="protein sequence ID" value="OWM85370.1"/>
    <property type="molecule type" value="Genomic_DNA"/>
</dbReference>
<feature type="compositionally biased region" description="Polar residues" evidence="1">
    <location>
        <begin position="128"/>
        <end position="140"/>
    </location>
</feature>
<dbReference type="Pfam" id="PF25999">
    <property type="entry name" value="SYNRG_C"/>
    <property type="match status" value="1"/>
</dbReference>
<dbReference type="EMBL" id="PGOL01000241">
    <property type="protein sequence ID" value="PKI74075.1"/>
    <property type="molecule type" value="Genomic_DNA"/>
</dbReference>
<dbReference type="PANTHER" id="PTHR35701:SF1">
    <property type="entry name" value="OS11G0148400 PROTEIN"/>
    <property type="match status" value="1"/>
</dbReference>
<proteinExistence type="predicted"/>
<feature type="region of interest" description="Disordered" evidence="1">
    <location>
        <begin position="524"/>
        <end position="543"/>
    </location>
</feature>
<evidence type="ECO:0000256" key="1">
    <source>
        <dbReference type="SAM" id="MobiDB-lite"/>
    </source>
</evidence>
<reference evidence="4 6" key="3">
    <citation type="submission" date="2017-11" db="EMBL/GenBank/DDBJ databases">
        <title>De-novo sequencing of pomegranate (Punica granatum L.) genome.</title>
        <authorList>
            <person name="Akparov Z."/>
            <person name="Amiraslanov A."/>
            <person name="Hajiyeva S."/>
            <person name="Abbasov M."/>
            <person name="Kaur K."/>
            <person name="Hamwieh A."/>
            <person name="Solovyev V."/>
            <person name="Salamov A."/>
            <person name="Braich B."/>
            <person name="Kosarev P."/>
            <person name="Mahmoud A."/>
            <person name="Hajiyev E."/>
            <person name="Babayeva S."/>
            <person name="Izzatullayeva V."/>
            <person name="Mammadov A."/>
            <person name="Mammadov A."/>
            <person name="Sharifova S."/>
            <person name="Ojaghi J."/>
            <person name="Eynullazada K."/>
            <person name="Bayramov B."/>
            <person name="Abdulazimova A."/>
            <person name="Shahmuradov I."/>
        </authorList>
    </citation>
    <scope>NUCLEOTIDE SEQUENCE [LARGE SCALE GENOMIC DNA]</scope>
    <source>
        <strain evidence="4">AG2017</strain>
        <strain evidence="6">cv. AG2017</strain>
        <tissue evidence="4">Leaf</tissue>
    </source>
</reference>
<dbReference type="AlphaFoldDB" id="A0A218XKR6"/>